<reference evidence="2" key="1">
    <citation type="journal article" date="2019" name="Int. J. Syst. Evol. Microbiol.">
        <title>The Global Catalogue of Microorganisms (GCM) 10K type strain sequencing project: providing services to taxonomists for standard genome sequencing and annotation.</title>
        <authorList>
            <consortium name="The Broad Institute Genomics Platform"/>
            <consortium name="The Broad Institute Genome Sequencing Center for Infectious Disease"/>
            <person name="Wu L."/>
            <person name="Ma J."/>
        </authorList>
    </citation>
    <scope>NUCLEOTIDE SEQUENCE [LARGE SCALE GENOMIC DNA]</scope>
    <source>
        <strain evidence="2">CCUG 49339</strain>
    </source>
</reference>
<evidence type="ECO:0000313" key="2">
    <source>
        <dbReference type="Proteomes" id="UP001597214"/>
    </source>
</evidence>
<protein>
    <submittedName>
        <fullName evidence="1">Uncharacterized protein</fullName>
    </submittedName>
</protein>
<name>A0ABW4LPS2_9BACI</name>
<proteinExistence type="predicted"/>
<organism evidence="1 2">
    <name type="scientific">Bacillus salitolerans</name>
    <dbReference type="NCBI Taxonomy" id="1437434"/>
    <lineage>
        <taxon>Bacteria</taxon>
        <taxon>Bacillati</taxon>
        <taxon>Bacillota</taxon>
        <taxon>Bacilli</taxon>
        <taxon>Bacillales</taxon>
        <taxon>Bacillaceae</taxon>
        <taxon>Bacillus</taxon>
    </lineage>
</organism>
<keyword evidence="2" id="KW-1185">Reference proteome</keyword>
<dbReference type="Proteomes" id="UP001597214">
    <property type="component" value="Unassembled WGS sequence"/>
</dbReference>
<dbReference type="EMBL" id="JBHUEM010000015">
    <property type="protein sequence ID" value="MFD1737077.1"/>
    <property type="molecule type" value="Genomic_DNA"/>
</dbReference>
<evidence type="ECO:0000313" key="1">
    <source>
        <dbReference type="EMBL" id="MFD1737077.1"/>
    </source>
</evidence>
<sequence length="64" mass="7479">MKNEDHVTNSFIYISNDQHLINEHNHVATGLPNGKSEEKISTNEDTVNEQRVMDARFRIDLHKF</sequence>
<comment type="caution">
    <text evidence="1">The sequence shown here is derived from an EMBL/GenBank/DDBJ whole genome shotgun (WGS) entry which is preliminary data.</text>
</comment>
<gene>
    <name evidence="1" type="ORF">ACFSCX_10990</name>
</gene>
<accession>A0ABW4LPS2</accession>
<dbReference type="RefSeq" id="WP_377928275.1">
    <property type="nucleotide sequence ID" value="NZ_JBHUEM010000015.1"/>
</dbReference>